<dbReference type="EMBL" id="LT608328">
    <property type="protein sequence ID" value="SCM59842.1"/>
    <property type="molecule type" value="Genomic_DNA"/>
</dbReference>
<dbReference type="Proteomes" id="UP000178485">
    <property type="component" value="Chromosome i"/>
</dbReference>
<gene>
    <name evidence="2" type="primary">creD</name>
    <name evidence="2" type="ORF">ING2E5A_3051</name>
</gene>
<name>A0A1G4GBB1_9BACT</name>
<keyword evidence="3" id="KW-1185">Reference proteome</keyword>
<dbReference type="PANTHER" id="PTHR30092:SF0">
    <property type="entry name" value="INNER MEMBRANE PROTEIN CRED"/>
    <property type="match status" value="1"/>
</dbReference>
<dbReference type="NCBIfam" id="NF008712">
    <property type="entry name" value="PRK11715.1-1"/>
    <property type="match status" value="1"/>
</dbReference>
<dbReference type="PIRSF" id="PIRSF004548">
    <property type="entry name" value="CreD"/>
    <property type="match status" value="1"/>
</dbReference>
<reference evidence="2 3" key="1">
    <citation type="submission" date="2016-08" db="EMBL/GenBank/DDBJ databases">
        <authorList>
            <person name="Seilhamer J.J."/>
        </authorList>
    </citation>
    <scope>NUCLEOTIDE SEQUENCE [LARGE SCALE GENOMIC DNA]</scope>
    <source>
        <strain evidence="2">ING2-E5A</strain>
    </source>
</reference>
<feature type="transmembrane region" description="Helical" evidence="1">
    <location>
        <begin position="410"/>
        <end position="428"/>
    </location>
</feature>
<proteinExistence type="predicted"/>
<feature type="transmembrane region" description="Helical" evidence="1">
    <location>
        <begin position="378"/>
        <end position="398"/>
    </location>
</feature>
<dbReference type="PANTHER" id="PTHR30092">
    <property type="entry name" value="INNER MEMBRANE PROTEIN CRED"/>
    <property type="match status" value="1"/>
</dbReference>
<protein>
    <submittedName>
        <fullName evidence="2">Inner membrane protein CreD</fullName>
    </submittedName>
</protein>
<dbReference type="InterPro" id="IPR010364">
    <property type="entry name" value="Uncharacterised_IM_CreD"/>
</dbReference>
<dbReference type="STRING" id="1642646.ING2E5A_3051"/>
<feature type="transmembrane region" description="Helical" evidence="1">
    <location>
        <begin position="434"/>
        <end position="452"/>
    </location>
</feature>
<evidence type="ECO:0000313" key="3">
    <source>
        <dbReference type="Proteomes" id="UP000178485"/>
    </source>
</evidence>
<feature type="transmembrane region" description="Helical" evidence="1">
    <location>
        <begin position="355"/>
        <end position="372"/>
    </location>
</feature>
<dbReference type="Pfam" id="PF06123">
    <property type="entry name" value="CreD"/>
    <property type="match status" value="1"/>
</dbReference>
<keyword evidence="1" id="KW-1133">Transmembrane helix</keyword>
<accession>A0A1G4GBB1</accession>
<keyword evidence="1" id="KW-0812">Transmembrane</keyword>
<evidence type="ECO:0000256" key="1">
    <source>
        <dbReference type="SAM" id="Phobius"/>
    </source>
</evidence>
<feature type="transmembrane region" description="Helical" evidence="1">
    <location>
        <begin position="21"/>
        <end position="44"/>
    </location>
</feature>
<sequence>MNHFPQGEEKPGLVERYATTIKLFFVAMLTLMLLIPLAMIQSLIGERQNTRQEVVREITSKWGGEQTITGPCLVIPYEEIRVEEKREIVERRNLLLLPETLDAKISTSVEERRRGIYDASVYRSNILLTGEFDISVIARQNLNPSQVKWNDVRMIIGLSDLKGIQEQVSLEQDGEVTIFEPGIPVENLEPGRGSASDNMLYELFSVGLNAKPAFPTPDSALQEIYPFSVAMRLNGSRGIYVVPAGKTTTASIQSDWTTPSFDGEFLPQTREISDKGFVAEWRVLDLNRSFGQVIRSDNSNTLNQMAASRFGVRFIQAVDQYRQNMRSVKYGILVLLLTFVAVLFIELMRKRRINPFQYLLVGLALLLFYTLLLSMSELLGFNLAYLIAAVMTTLLISLHMGSILGSQRQGVQIGVLLLFLYLFLFLLIQMESYALLAGSLGLFVILAVIMYYSKQLR</sequence>
<dbReference type="AlphaFoldDB" id="A0A1G4GBB1"/>
<evidence type="ECO:0000313" key="2">
    <source>
        <dbReference type="EMBL" id="SCM59842.1"/>
    </source>
</evidence>
<organism evidence="2 3">
    <name type="scientific">Petrimonas mucosa</name>
    <dbReference type="NCBI Taxonomy" id="1642646"/>
    <lineage>
        <taxon>Bacteria</taxon>
        <taxon>Pseudomonadati</taxon>
        <taxon>Bacteroidota</taxon>
        <taxon>Bacteroidia</taxon>
        <taxon>Bacteroidales</taxon>
        <taxon>Dysgonomonadaceae</taxon>
        <taxon>Petrimonas</taxon>
    </lineage>
</organism>
<feature type="transmembrane region" description="Helical" evidence="1">
    <location>
        <begin position="330"/>
        <end position="348"/>
    </location>
</feature>
<dbReference type="GO" id="GO:0005886">
    <property type="term" value="C:plasma membrane"/>
    <property type="evidence" value="ECO:0007669"/>
    <property type="project" value="TreeGrafter"/>
</dbReference>
<keyword evidence="1" id="KW-0472">Membrane</keyword>
<dbReference type="KEGG" id="pmuc:ING2E5A_3051"/>